<reference evidence="1 2" key="1">
    <citation type="submission" date="2016-08" db="EMBL/GenBank/DDBJ databases">
        <authorList>
            <consortium name="Lentinula edodes genome sequencing consortium"/>
            <person name="Sakamoto Y."/>
            <person name="Nakade K."/>
            <person name="Sato S."/>
            <person name="Yoshida Y."/>
            <person name="Miyazaki K."/>
            <person name="Natsume S."/>
            <person name="Konno N."/>
        </authorList>
    </citation>
    <scope>NUCLEOTIDE SEQUENCE [LARGE SCALE GENOMIC DNA]</scope>
    <source>
        <strain evidence="1 2">NBRC 111202</strain>
    </source>
</reference>
<evidence type="ECO:0000313" key="1">
    <source>
        <dbReference type="EMBL" id="GAW05777.1"/>
    </source>
</evidence>
<accession>A0A1Q3EEZ1</accession>
<reference evidence="1 2" key="2">
    <citation type="submission" date="2017-02" db="EMBL/GenBank/DDBJ databases">
        <title>A genome survey and senescence transcriptome analysis in Lentinula edodes.</title>
        <authorList>
            <person name="Sakamoto Y."/>
            <person name="Nakade K."/>
            <person name="Sato S."/>
            <person name="Yoshida Y."/>
            <person name="Miyazaki K."/>
            <person name="Natsume S."/>
            <person name="Konno N."/>
        </authorList>
    </citation>
    <scope>NUCLEOTIDE SEQUENCE [LARGE SCALE GENOMIC DNA]</scope>
    <source>
        <strain evidence="1 2">NBRC 111202</strain>
    </source>
</reference>
<keyword evidence="2" id="KW-1185">Reference proteome</keyword>
<comment type="caution">
    <text evidence="1">The sequence shown here is derived from an EMBL/GenBank/DDBJ whole genome shotgun (WGS) entry which is preliminary data.</text>
</comment>
<sequence>MSHVDVLSTSVPPSTSPTSNLGCWLTRLLKSFRFFNFASKYLSHVELVRYIPEDLSIVTAISTVFCVYDFRNVSMDLLNRWA</sequence>
<gene>
    <name evidence="1" type="ORF">LENED_007656</name>
</gene>
<protein>
    <submittedName>
        <fullName evidence="1">Uncharacterized protein</fullName>
    </submittedName>
</protein>
<dbReference type="Proteomes" id="UP000188533">
    <property type="component" value="Unassembled WGS sequence"/>
</dbReference>
<evidence type="ECO:0000313" key="2">
    <source>
        <dbReference type="Proteomes" id="UP000188533"/>
    </source>
</evidence>
<dbReference type="EMBL" id="BDGU01000267">
    <property type="protein sequence ID" value="GAW05777.1"/>
    <property type="molecule type" value="Genomic_DNA"/>
</dbReference>
<organism evidence="1 2">
    <name type="scientific">Lentinula edodes</name>
    <name type="common">Shiitake mushroom</name>
    <name type="synonym">Lentinus edodes</name>
    <dbReference type="NCBI Taxonomy" id="5353"/>
    <lineage>
        <taxon>Eukaryota</taxon>
        <taxon>Fungi</taxon>
        <taxon>Dikarya</taxon>
        <taxon>Basidiomycota</taxon>
        <taxon>Agaricomycotina</taxon>
        <taxon>Agaricomycetes</taxon>
        <taxon>Agaricomycetidae</taxon>
        <taxon>Agaricales</taxon>
        <taxon>Marasmiineae</taxon>
        <taxon>Omphalotaceae</taxon>
        <taxon>Lentinula</taxon>
    </lineage>
</organism>
<name>A0A1Q3EEZ1_LENED</name>
<dbReference type="AlphaFoldDB" id="A0A1Q3EEZ1"/>
<proteinExistence type="predicted"/>